<accession>A0A8J7LVZ6</accession>
<name>A0A8J7LVZ6_9RHOB</name>
<dbReference type="RefSeq" id="WP_199024472.1">
    <property type="nucleotide sequence ID" value="NZ_JAELVR010000005.1"/>
</dbReference>
<proteinExistence type="predicted"/>
<dbReference type="Proteomes" id="UP000619079">
    <property type="component" value="Unassembled WGS sequence"/>
</dbReference>
<protein>
    <submittedName>
        <fullName evidence="2">AraC family transcriptional regulator ligand-binding domain-containing protein</fullName>
    </submittedName>
</protein>
<evidence type="ECO:0000313" key="3">
    <source>
        <dbReference type="Proteomes" id="UP000619079"/>
    </source>
</evidence>
<organism evidence="2 3">
    <name type="scientific">Sedimentitalea arenosa</name>
    <dbReference type="NCBI Taxonomy" id="2798803"/>
    <lineage>
        <taxon>Bacteria</taxon>
        <taxon>Pseudomonadati</taxon>
        <taxon>Pseudomonadota</taxon>
        <taxon>Alphaproteobacteria</taxon>
        <taxon>Rhodobacterales</taxon>
        <taxon>Paracoccaceae</taxon>
        <taxon>Sedimentitalea</taxon>
    </lineage>
</organism>
<comment type="caution">
    <text evidence="2">The sequence shown here is derived from an EMBL/GenBank/DDBJ whole genome shotgun (WGS) entry which is preliminary data.</text>
</comment>
<dbReference type="EMBL" id="JAELVR010000005">
    <property type="protein sequence ID" value="MBJ6371610.1"/>
    <property type="molecule type" value="Genomic_DNA"/>
</dbReference>
<keyword evidence="3" id="KW-1185">Reference proteome</keyword>
<dbReference type="Pfam" id="PF12625">
    <property type="entry name" value="Arabinose_bd"/>
    <property type="match status" value="1"/>
</dbReference>
<sequence length="205" mass="22199">MLREIGAPVDRDLARSKLPQHIKATPDLYISIPAALEWIARTGHDLHPMELGLLAARKASLSSLCPAQQAALNTTQTGLKRLEALAASSRFEDSVLEMGIRQEGDDVRVICDMAGLGRHPFMCLAEWLNLQAVISVVSSVAGPSWNPRGICFASRSHPTEAVQAAFPDTRILVDQPHTSVTVGRTTDARSDRVCKRSAGLVGARR</sequence>
<gene>
    <name evidence="2" type="ORF">JF290_08725</name>
</gene>
<dbReference type="AlphaFoldDB" id="A0A8J7LVZ6"/>
<evidence type="ECO:0000259" key="1">
    <source>
        <dbReference type="Pfam" id="PF12625"/>
    </source>
</evidence>
<feature type="domain" description="HTH-type transcriptional regulator AraC-type N-terminal" evidence="1">
    <location>
        <begin position="6"/>
        <end position="183"/>
    </location>
</feature>
<evidence type="ECO:0000313" key="2">
    <source>
        <dbReference type="EMBL" id="MBJ6371610.1"/>
    </source>
</evidence>
<reference evidence="2" key="1">
    <citation type="submission" date="2020-12" db="EMBL/GenBank/DDBJ databases">
        <title>Sedimentitalea sp. nov., isolated from sand in Incheon.</title>
        <authorList>
            <person name="Kim W."/>
        </authorList>
    </citation>
    <scope>NUCLEOTIDE SEQUENCE</scope>
    <source>
        <strain evidence="2">CAU 1593</strain>
    </source>
</reference>
<dbReference type="InterPro" id="IPR032687">
    <property type="entry name" value="AraC-type_N"/>
</dbReference>